<dbReference type="InterPro" id="IPR042201">
    <property type="entry name" value="FH2_Formin_sf"/>
</dbReference>
<evidence type="ECO:0000313" key="7">
    <source>
        <dbReference type="EMBL" id="OLP94286.1"/>
    </source>
</evidence>
<dbReference type="Pfam" id="PF12936">
    <property type="entry name" value="Kri1_C"/>
    <property type="match status" value="1"/>
</dbReference>
<feature type="region of interest" description="Disordered" evidence="5">
    <location>
        <begin position="254"/>
        <end position="315"/>
    </location>
</feature>
<dbReference type="SMART" id="SM00498">
    <property type="entry name" value="FH2"/>
    <property type="match status" value="1"/>
</dbReference>
<dbReference type="InterPro" id="IPR036770">
    <property type="entry name" value="Ankyrin_rpt-contain_sf"/>
</dbReference>
<dbReference type="SUPFAM" id="SSF101447">
    <property type="entry name" value="Formin homology 2 domain (FH2 domain)"/>
    <property type="match status" value="1"/>
</dbReference>
<feature type="domain" description="FH2" evidence="6">
    <location>
        <begin position="714"/>
        <end position="1124"/>
    </location>
</feature>
<dbReference type="SMART" id="SM00248">
    <property type="entry name" value="ANK"/>
    <property type="match status" value="2"/>
</dbReference>
<evidence type="ECO:0000256" key="3">
    <source>
        <dbReference type="ARBA" id="ARBA00022771"/>
    </source>
</evidence>
<dbReference type="GO" id="GO:0030686">
    <property type="term" value="C:90S preribosome"/>
    <property type="evidence" value="ECO:0007669"/>
    <property type="project" value="TreeGrafter"/>
</dbReference>
<dbReference type="InterPro" id="IPR002110">
    <property type="entry name" value="Ankyrin_rpt"/>
</dbReference>
<dbReference type="Gene3D" id="3.30.60.90">
    <property type="match status" value="1"/>
</dbReference>
<feature type="compositionally biased region" description="Basic and acidic residues" evidence="5">
    <location>
        <begin position="340"/>
        <end position="351"/>
    </location>
</feature>
<dbReference type="Pfam" id="PF05178">
    <property type="entry name" value="Kri1"/>
    <property type="match status" value="1"/>
</dbReference>
<feature type="compositionally biased region" description="Basic and acidic residues" evidence="5">
    <location>
        <begin position="254"/>
        <end position="265"/>
    </location>
</feature>
<evidence type="ECO:0000313" key="8">
    <source>
        <dbReference type="Proteomes" id="UP000186817"/>
    </source>
</evidence>
<dbReference type="SUPFAM" id="SSF48403">
    <property type="entry name" value="Ankyrin repeat"/>
    <property type="match status" value="1"/>
</dbReference>
<dbReference type="GO" id="GO:0005730">
    <property type="term" value="C:nucleolus"/>
    <property type="evidence" value="ECO:0007669"/>
    <property type="project" value="TreeGrafter"/>
</dbReference>
<dbReference type="EMBL" id="LSRX01000548">
    <property type="protein sequence ID" value="OLP94286.1"/>
    <property type="molecule type" value="Genomic_DNA"/>
</dbReference>
<accession>A0A1Q9DGG6</accession>
<feature type="compositionally biased region" description="Low complexity" evidence="5">
    <location>
        <begin position="306"/>
        <end position="315"/>
    </location>
</feature>
<evidence type="ECO:0000256" key="5">
    <source>
        <dbReference type="SAM" id="MobiDB-lite"/>
    </source>
</evidence>
<dbReference type="Pfam" id="PF12796">
    <property type="entry name" value="Ank_2"/>
    <property type="match status" value="1"/>
</dbReference>
<dbReference type="Gene3D" id="1.20.58.2220">
    <property type="entry name" value="Formin, FH2 domain"/>
    <property type="match status" value="1"/>
</dbReference>
<dbReference type="Gene3D" id="1.25.40.20">
    <property type="entry name" value="Ankyrin repeat-containing domain"/>
    <property type="match status" value="1"/>
</dbReference>
<feature type="compositionally biased region" description="Low complexity" evidence="5">
    <location>
        <begin position="512"/>
        <end position="532"/>
    </location>
</feature>
<comment type="caution">
    <text evidence="7">The sequence shown here is derived from an EMBL/GenBank/DDBJ whole genome shotgun (WGS) entry which is preliminary data.</text>
</comment>
<evidence type="ECO:0000256" key="1">
    <source>
        <dbReference type="ARBA" id="ARBA00007473"/>
    </source>
</evidence>
<evidence type="ECO:0000256" key="4">
    <source>
        <dbReference type="ARBA" id="ARBA00022833"/>
    </source>
</evidence>
<feature type="region of interest" description="Disordered" evidence="5">
    <location>
        <begin position="92"/>
        <end position="115"/>
    </location>
</feature>
<dbReference type="InterPro" id="IPR015425">
    <property type="entry name" value="FH2_Formin"/>
</dbReference>
<keyword evidence="2" id="KW-0479">Metal-binding</keyword>
<feature type="region of interest" description="Disordered" evidence="5">
    <location>
        <begin position="505"/>
        <end position="544"/>
    </location>
</feature>
<dbReference type="CDD" id="cd02249">
    <property type="entry name" value="ZZ"/>
    <property type="match status" value="1"/>
</dbReference>
<feature type="region of interest" description="Disordered" evidence="5">
    <location>
        <begin position="15"/>
        <end position="35"/>
    </location>
</feature>
<comment type="similarity">
    <text evidence="1">Belongs to the KRI1 family.</text>
</comment>
<evidence type="ECO:0000259" key="6">
    <source>
        <dbReference type="PROSITE" id="PS51444"/>
    </source>
</evidence>
<dbReference type="PANTHER" id="PTHR14490:SF5">
    <property type="entry name" value="PROTEIN KRI1 HOMOLOG"/>
    <property type="match status" value="1"/>
</dbReference>
<dbReference type="GO" id="GO:0000447">
    <property type="term" value="P:endonucleolytic cleavage in ITS1 to separate SSU-rRNA from 5.8S rRNA and LSU-rRNA from tricistronic rRNA transcript (SSU-rRNA, 5.8S rRNA, LSU-rRNA)"/>
    <property type="evidence" value="ECO:0007669"/>
    <property type="project" value="TreeGrafter"/>
</dbReference>
<dbReference type="GO" id="GO:0008270">
    <property type="term" value="F:zinc ion binding"/>
    <property type="evidence" value="ECO:0007669"/>
    <property type="project" value="UniProtKB-KW"/>
</dbReference>
<dbReference type="Pfam" id="PF02181">
    <property type="entry name" value="FH2"/>
    <property type="match status" value="1"/>
</dbReference>
<protein>
    <submittedName>
        <fullName evidence="7">Formin-like protein 3</fullName>
    </submittedName>
</protein>
<dbReference type="InterPro" id="IPR043145">
    <property type="entry name" value="Znf_ZZ_sf"/>
</dbReference>
<dbReference type="SUPFAM" id="SSF57850">
    <property type="entry name" value="RING/U-box"/>
    <property type="match status" value="1"/>
</dbReference>
<dbReference type="PANTHER" id="PTHR14490">
    <property type="entry name" value="ZINC FINGER, ZZ TYPE"/>
    <property type="match status" value="1"/>
</dbReference>
<proteinExistence type="inferred from homology"/>
<keyword evidence="8" id="KW-1185">Reference proteome</keyword>
<keyword evidence="3" id="KW-0863">Zinc-finger</keyword>
<feature type="compositionally biased region" description="Basic and acidic residues" evidence="5">
    <location>
        <begin position="281"/>
        <end position="290"/>
    </location>
</feature>
<dbReference type="InterPro" id="IPR024626">
    <property type="entry name" value="Kri1-like_C"/>
</dbReference>
<dbReference type="AlphaFoldDB" id="A0A1Q9DGG6"/>
<keyword evidence="4" id="KW-0862">Zinc</keyword>
<sequence length="1216" mass="134409">MKEIKRRLQQIREVTGNEDSVLGPAELDDDFDPSEHDQTMAKILGEDYDEKEETLTSKELVRGPDCNDLDVSAAATEGLRKHWKVGCQAEAAEDAEAPAATEEWPGNVQEEGDEDDEEVHPDLWFLCDGCQKPIPGGKRRFDCKVCDNFTLCTKCFRVRRHPHSFVRRRVPESCMPPEDLKGAQVGAGDTGSGEMLEEYFQLDYEDIIGGDLPTRFKYRKVQPKDYGIPAHVILSKTGKELNRMVSIKKLRPYREEGQAEWESHGRGRGKAGAGRGRRGRGRGEHGEEARAPSTSRKSKLKREASKASAAKKVSSSRIQAYNLENDKFARRGEKRLKGKRQNECELRHSPESTDNLESCRRKKKSAARPMLKWSGDYSLPRLRAKLATTGAGTEQTEPDYAEVYRPDLGQSTILRKESPEFFAAVAETGGFEAFARSSGCRVLRKGASRSFVKTGSLAGRTSLSQSTSKMSGFEDLSQTSMMRTRSVPTLGSRMVEKWPAAVQPLPPTWHVSSTSSLPGLAKSSSKGSLGSKTVAASASSDDPKEKQIEAACRKLWTAVHGSEKYIKDEIKRLQKEEPGATNQAFLAKLNKADSSFPSVKKALKTGAKIDWRNPEWDGATLLLRAARTGSLELAMFCLSQQANIAEKDNSGRGVLHWAALSGNNFLMHYFLTEYREQLNVVQEDGKQNPSEISLLAVVVTVRSILEHTLVILAQGIATGEGAGQRPLFWQTVGNVPDESIWSRICKPVPFDAALLERRFALTETRAAITRKGASGNPSGDEARRKVRVLDDRTSQLLAIAFNKLPPAEHFAQTVESLDAFPEGLPPEALIALHAASVDQKEAVEQLRHMDIPESDILQLDVPERYLWVLANRPLCTAKVACGALMFGLAPELPELGLACERVITACTALRTSELISQCISTCLAVGNAMNRGTARDGARAVVLPDGLLKLEELRGNNEADGVSGQSLLDFVAEAIVLEAVCQSNTREQQAQLRTETWNLRESVRAAQGVCIQEAETNCQRVCLAASRAHFGLAPYLPEPSVGSIAVKVSSICEEAQTTSQRIAAAKEDLKSTMCWLSAKPSTSPSEWLGNWVQFLDQLTSAIERVQLPESLPQHFRAEDQSRQLQVVRLLLGADAKETPNAGGFTPTQLAEAKRMWHVVRHLRENQNDDVVKERLGHIMRYNKTEEAEEEDIPMRELVFRPCDIHKANQLIALKDD</sequence>
<organism evidence="7 8">
    <name type="scientific">Symbiodinium microadriaticum</name>
    <name type="common">Dinoflagellate</name>
    <name type="synonym">Zooxanthella microadriatica</name>
    <dbReference type="NCBI Taxonomy" id="2951"/>
    <lineage>
        <taxon>Eukaryota</taxon>
        <taxon>Sar</taxon>
        <taxon>Alveolata</taxon>
        <taxon>Dinophyceae</taxon>
        <taxon>Suessiales</taxon>
        <taxon>Symbiodiniaceae</taxon>
        <taxon>Symbiodinium</taxon>
    </lineage>
</organism>
<dbReference type="OrthoDB" id="1668162at2759"/>
<dbReference type="Proteomes" id="UP000186817">
    <property type="component" value="Unassembled WGS sequence"/>
</dbReference>
<dbReference type="InterPro" id="IPR018034">
    <property type="entry name" value="Kri1"/>
</dbReference>
<reference evidence="7 8" key="1">
    <citation type="submission" date="2016-02" db="EMBL/GenBank/DDBJ databases">
        <title>Genome analysis of coral dinoflagellate symbionts highlights evolutionary adaptations to a symbiotic lifestyle.</title>
        <authorList>
            <person name="Aranda M."/>
            <person name="Li Y."/>
            <person name="Liew Y.J."/>
            <person name="Baumgarten S."/>
            <person name="Simakov O."/>
            <person name="Wilson M."/>
            <person name="Piel J."/>
            <person name="Ashoor H."/>
            <person name="Bougouffa S."/>
            <person name="Bajic V.B."/>
            <person name="Ryu T."/>
            <person name="Ravasi T."/>
            <person name="Bayer T."/>
            <person name="Micklem G."/>
            <person name="Kim H."/>
            <person name="Bhak J."/>
            <person name="Lajeunesse T.C."/>
            <person name="Voolstra C.R."/>
        </authorList>
    </citation>
    <scope>NUCLEOTIDE SEQUENCE [LARGE SCALE GENOMIC DNA]</scope>
    <source>
        <strain evidence="7 8">CCMP2467</strain>
    </source>
</reference>
<name>A0A1Q9DGG6_SYMMI</name>
<gene>
    <name evidence="7" type="primary">FH3</name>
    <name evidence="7" type="ORF">AK812_SmicGene23689</name>
</gene>
<feature type="region of interest" description="Disordered" evidence="5">
    <location>
        <begin position="332"/>
        <end position="359"/>
    </location>
</feature>
<evidence type="ECO:0000256" key="2">
    <source>
        <dbReference type="ARBA" id="ARBA00022723"/>
    </source>
</evidence>
<dbReference type="PROSITE" id="PS51444">
    <property type="entry name" value="FH2"/>
    <property type="match status" value="1"/>
</dbReference>